<dbReference type="PANTHER" id="PTHR43320">
    <property type="entry name" value="SUGAR KINASE"/>
    <property type="match status" value="1"/>
</dbReference>
<dbReference type="InterPro" id="IPR029056">
    <property type="entry name" value="Ribokinase-like"/>
</dbReference>
<dbReference type="STRING" id="118060.ATZ35_03705"/>
<sequence length="333" mass="37207">MARVVCLGEIMMRLSTNPGTRLDRTNQLEVYYGGGEANVAISLANYGHQVQFASKVPNNRLGQAIAQHLHSYGVFTSHLLENQGRIGTYYVEQGIGLQATNVIYDRQGSVFADMQELDWNVSELFEGADIFHISGITPALSKQWQVFTIKLVKAAKNQGCKVSFDCNYRQNLWSQKEAGDFLVEILAHVDYCSAGKLDAIHLLGIPEESIDTDIRHYYQEMNARFPTIKAFYSTHRTVHSTSCNELQGTLWIEGQYYSSKKYKIDPIVDRIGGGDAYSGGMIHGLLAQKSPQETVEFATAASVLKHMIKGDCNQFCEAEVIKFLSQDSAKINR</sequence>
<dbReference type="InterPro" id="IPR052700">
    <property type="entry name" value="Carb_kinase_PfkB-like"/>
</dbReference>
<evidence type="ECO:0000256" key="3">
    <source>
        <dbReference type="ARBA" id="ARBA00022777"/>
    </source>
</evidence>
<proteinExistence type="inferred from homology"/>
<comment type="similarity">
    <text evidence="1">Belongs to the carbohydrate kinase PfkB family.</text>
</comment>
<dbReference type="SUPFAM" id="SSF53613">
    <property type="entry name" value="Ribokinase-like"/>
    <property type="match status" value="1"/>
</dbReference>
<dbReference type="RefSeq" id="WP_208929550.1">
    <property type="nucleotide sequence ID" value="NZ_CP013655.1"/>
</dbReference>
<dbReference type="EMBL" id="CP013655">
    <property type="protein sequence ID" value="ALS36299.1"/>
    <property type="molecule type" value="Genomic_DNA"/>
</dbReference>
<dbReference type="InterPro" id="IPR011611">
    <property type="entry name" value="PfkB_dom"/>
</dbReference>
<organism evidence="5 6">
    <name type="scientific">Enterococcus rotai</name>
    <dbReference type="NCBI Taxonomy" id="118060"/>
    <lineage>
        <taxon>Bacteria</taxon>
        <taxon>Bacillati</taxon>
        <taxon>Bacillota</taxon>
        <taxon>Bacilli</taxon>
        <taxon>Lactobacillales</taxon>
        <taxon>Enterococcaceae</taxon>
        <taxon>Enterococcus</taxon>
    </lineage>
</organism>
<dbReference type="KEGG" id="erx:ATZ35_03705"/>
<dbReference type="AlphaFoldDB" id="A0A0U2VFJ5"/>
<name>A0A0U2VFJ5_9ENTE</name>
<protein>
    <submittedName>
        <fullName evidence="5">2-dehydro-3-deoxygluconokinase</fullName>
    </submittedName>
</protein>
<dbReference type="Proteomes" id="UP000067523">
    <property type="component" value="Chromosome"/>
</dbReference>
<evidence type="ECO:0000259" key="4">
    <source>
        <dbReference type="Pfam" id="PF00294"/>
    </source>
</evidence>
<evidence type="ECO:0000256" key="2">
    <source>
        <dbReference type="ARBA" id="ARBA00022679"/>
    </source>
</evidence>
<keyword evidence="6" id="KW-1185">Reference proteome</keyword>
<dbReference type="GO" id="GO:0016301">
    <property type="term" value="F:kinase activity"/>
    <property type="evidence" value="ECO:0007669"/>
    <property type="project" value="UniProtKB-KW"/>
</dbReference>
<dbReference type="PANTHER" id="PTHR43320:SF2">
    <property type="entry name" value="2-DEHYDRO-3-DEOXYGLUCONOKINASE_2-DEHYDRO-3-DEOXYGALACTONOKINASE"/>
    <property type="match status" value="1"/>
</dbReference>
<dbReference type="Gene3D" id="3.40.1190.20">
    <property type="match status" value="1"/>
</dbReference>
<accession>A0A0U2VFJ5</accession>
<gene>
    <name evidence="5" type="ORF">ATZ35_03705</name>
</gene>
<feature type="domain" description="Carbohydrate kinase PfkB" evidence="4">
    <location>
        <begin position="1"/>
        <end position="304"/>
    </location>
</feature>
<evidence type="ECO:0000313" key="5">
    <source>
        <dbReference type="EMBL" id="ALS36299.1"/>
    </source>
</evidence>
<keyword evidence="2" id="KW-0808">Transferase</keyword>
<evidence type="ECO:0000313" key="6">
    <source>
        <dbReference type="Proteomes" id="UP000067523"/>
    </source>
</evidence>
<dbReference type="Pfam" id="PF00294">
    <property type="entry name" value="PfkB"/>
    <property type="match status" value="1"/>
</dbReference>
<keyword evidence="3 5" id="KW-0418">Kinase</keyword>
<evidence type="ECO:0000256" key="1">
    <source>
        <dbReference type="ARBA" id="ARBA00010688"/>
    </source>
</evidence>
<reference evidence="6" key="1">
    <citation type="submission" date="2015-12" db="EMBL/GenBank/DDBJ databases">
        <authorList>
            <person name="Lauer A."/>
            <person name="Humrighouse B."/>
            <person name="Loparev V."/>
            <person name="Shewmaker P.L."/>
            <person name="Whitney A.M."/>
            <person name="McLaughlin R.W."/>
        </authorList>
    </citation>
    <scope>NUCLEOTIDE SEQUENCE [LARGE SCALE GENOMIC DNA]</scope>
    <source>
        <strain evidence="6">LMG 26678</strain>
    </source>
</reference>
<dbReference type="CDD" id="cd01166">
    <property type="entry name" value="KdgK"/>
    <property type="match status" value="1"/>
</dbReference>